<dbReference type="Pfam" id="PF16483">
    <property type="entry name" value="Glyco_hydro_64"/>
    <property type="match status" value="1"/>
</dbReference>
<dbReference type="Gene3D" id="2.60.110.10">
    <property type="entry name" value="Thaumatin"/>
    <property type="match status" value="1"/>
</dbReference>
<reference evidence="2" key="1">
    <citation type="submission" date="2020-03" db="EMBL/GenBank/DDBJ databases">
        <title>Site-based positive gene gene selection in Geosmithia morbida across the United States reveals a broad range of putative effectors and factors for local host and environmental adapation.</title>
        <authorList>
            <person name="Onufrak A."/>
            <person name="Murdoch R.W."/>
            <person name="Gazis R."/>
            <person name="Huff M."/>
            <person name="Staton M."/>
            <person name="Klingeman W."/>
            <person name="Hadziabdic D."/>
        </authorList>
    </citation>
    <scope>NUCLEOTIDE SEQUENCE</scope>
    <source>
        <strain evidence="2">1262</strain>
    </source>
</reference>
<dbReference type="CDD" id="cd09220">
    <property type="entry name" value="GH64-GluB-like"/>
    <property type="match status" value="1"/>
</dbReference>
<evidence type="ECO:0000313" key="2">
    <source>
        <dbReference type="EMBL" id="KAF4123288.1"/>
    </source>
</evidence>
<name>A0A9P5D0Z7_9HYPO</name>
<keyword evidence="3" id="KW-1185">Reference proteome</keyword>
<sequence>MKSFKSAIRQAAAKVKGQKKPVPALSTEQTATAVAAAQKKPIAKAATADGTIQVVLKNTKISAKLYAHITGTDSQGRLAILSDDGTTLNYPSGPGSSLPAGIEVGSAGSSRTVTIPRISGGRIWLSQGTPLQFSVNSGPALVEPSATNVSDPNYQVDWGFCEFTYNDAELYVNVSYVDFVSLPIALQLENEGGSVRRVEGMPADGLDRVAAGVEAQGTKDGNGWEKLVVRSDAGVLLRVLSPNAAAVLFPGLLVDYYAAYVDAVWSKYRGEDLTVNTQYDWGDIVGRVGSDGKLTFGGDSSLAFAKPSAADIFSCSTGPFAAGDGVSDERLNIGARIGAALNRSTLLLNARQPEGEKVEDYYKADVTNHFARVCHETAIESRGYAFPYDDVGPSQGADQSGFLNDPNPKVLTIEVGGSS</sequence>
<feature type="domain" description="GH64" evidence="1">
    <location>
        <begin position="58"/>
        <end position="417"/>
    </location>
</feature>
<dbReference type="OrthoDB" id="5290283at2759"/>
<dbReference type="RefSeq" id="XP_035321940.1">
    <property type="nucleotide sequence ID" value="XM_035468806.1"/>
</dbReference>
<dbReference type="AlphaFoldDB" id="A0A9P5D0Z7"/>
<dbReference type="PANTHER" id="PTHR38165">
    <property type="match status" value="1"/>
</dbReference>
<evidence type="ECO:0000313" key="3">
    <source>
        <dbReference type="Proteomes" id="UP000749293"/>
    </source>
</evidence>
<dbReference type="PROSITE" id="PS52006">
    <property type="entry name" value="GH64"/>
    <property type="match status" value="1"/>
</dbReference>
<keyword evidence="2" id="KW-0378">Hydrolase</keyword>
<dbReference type="EMBL" id="JAANYQ010000007">
    <property type="protein sequence ID" value="KAF4123288.1"/>
    <property type="molecule type" value="Genomic_DNA"/>
</dbReference>
<proteinExistence type="predicted"/>
<dbReference type="Proteomes" id="UP000749293">
    <property type="component" value="Unassembled WGS sequence"/>
</dbReference>
<evidence type="ECO:0000259" key="1">
    <source>
        <dbReference type="PROSITE" id="PS52006"/>
    </source>
</evidence>
<dbReference type="Gene3D" id="3.30.920.50">
    <property type="entry name" value="Beta-1,3-glucanase, C-terminal domain"/>
    <property type="match status" value="1"/>
</dbReference>
<dbReference type="InterPro" id="IPR042517">
    <property type="entry name" value="Glyco_hydro_64_N_2"/>
</dbReference>
<organism evidence="2 3">
    <name type="scientific">Geosmithia morbida</name>
    <dbReference type="NCBI Taxonomy" id="1094350"/>
    <lineage>
        <taxon>Eukaryota</taxon>
        <taxon>Fungi</taxon>
        <taxon>Dikarya</taxon>
        <taxon>Ascomycota</taxon>
        <taxon>Pezizomycotina</taxon>
        <taxon>Sordariomycetes</taxon>
        <taxon>Hypocreomycetidae</taxon>
        <taxon>Hypocreales</taxon>
        <taxon>Bionectriaceae</taxon>
        <taxon>Geosmithia</taxon>
    </lineage>
</organism>
<dbReference type="GeneID" id="55973062"/>
<dbReference type="InterPro" id="IPR037176">
    <property type="entry name" value="Osmotin/thaumatin-like_sf"/>
</dbReference>
<dbReference type="GO" id="GO:0016787">
    <property type="term" value="F:hydrolase activity"/>
    <property type="evidence" value="ECO:0007669"/>
    <property type="project" value="UniProtKB-KW"/>
</dbReference>
<dbReference type="InterPro" id="IPR032477">
    <property type="entry name" value="Glyco_hydro_64"/>
</dbReference>
<gene>
    <name evidence="2" type="ORF">GMORB2_6839</name>
</gene>
<dbReference type="PANTHER" id="PTHR38165:SF1">
    <property type="entry name" value="GLUCANASE B"/>
    <property type="match status" value="1"/>
</dbReference>
<protein>
    <submittedName>
        <fullName evidence="2">Hydrolase</fullName>
    </submittedName>
</protein>
<comment type="caution">
    <text evidence="2">The sequence shown here is derived from an EMBL/GenBank/DDBJ whole genome shotgun (WGS) entry which is preliminary data.</text>
</comment>
<dbReference type="InterPro" id="IPR037398">
    <property type="entry name" value="Glyco_hydro_64_fam"/>
</dbReference>
<accession>A0A9P5D0Z7</accession>